<dbReference type="SUPFAM" id="SSF52833">
    <property type="entry name" value="Thioredoxin-like"/>
    <property type="match status" value="1"/>
</dbReference>
<dbReference type="PANTHER" id="PTHR33840">
    <property type="match status" value="1"/>
</dbReference>
<dbReference type="CDD" id="cd03188">
    <property type="entry name" value="GST_C_Beta"/>
    <property type="match status" value="1"/>
</dbReference>
<feature type="domain" description="GST N-terminal" evidence="2">
    <location>
        <begin position="547"/>
        <end position="630"/>
    </location>
</feature>
<evidence type="ECO:0000313" key="4">
    <source>
        <dbReference type="EMBL" id="MBK7674117.1"/>
    </source>
</evidence>
<accession>A0A935PXK4</accession>
<name>A0A935PXK4_9PROT</name>
<dbReference type="NCBIfam" id="NF007831">
    <property type="entry name" value="PRK10542.1"/>
    <property type="match status" value="1"/>
</dbReference>
<keyword evidence="4" id="KW-0808">Transferase</keyword>
<dbReference type="EMBL" id="JADJMH010000002">
    <property type="protein sequence ID" value="MBK7674117.1"/>
    <property type="molecule type" value="Genomic_DNA"/>
</dbReference>
<dbReference type="GO" id="GO:0004364">
    <property type="term" value="F:glutathione transferase activity"/>
    <property type="evidence" value="ECO:0007669"/>
    <property type="project" value="UniProtKB-EC"/>
</dbReference>
<dbReference type="SFLD" id="SFLDG00358">
    <property type="entry name" value="Main_(cytGST)"/>
    <property type="match status" value="1"/>
</dbReference>
<gene>
    <name evidence="4" type="primary">gstA</name>
    <name evidence="4" type="ORF">IPJ27_04755</name>
</gene>
<dbReference type="InterPro" id="IPR010987">
    <property type="entry name" value="Glutathione-S-Trfase_C-like"/>
</dbReference>
<dbReference type="SFLD" id="SFLDG01150">
    <property type="entry name" value="Main.1:_Beta-like"/>
    <property type="match status" value="1"/>
</dbReference>
<dbReference type="Gene3D" id="1.20.1050.10">
    <property type="match status" value="1"/>
</dbReference>
<dbReference type="Pfam" id="PF09994">
    <property type="entry name" value="T6SS_Tle1-like_cat"/>
    <property type="match status" value="1"/>
</dbReference>
<sequence>MAKQIVVCMDGTWNDPIEQTNVYRLFQMLPGEEQQVEENGPIRSHLVKSAEQLAAFYLESIGNGGRTQGLLGGTQGIGLHDSMIDAYLLISQVYQQGDKIWLFGFSRGAWAARSLGAFIAYSGLIPAVDADNDGAADEAERIWLGYREGRGKKRGDRFWKYHDEIPIRMIGVWDTVGKLGVPLFSGLRLVDRDELRFLAFGNRELSPRVEHGRQALAIDEERVDFPPTLWGEREGIKQVWFAGAHADVGGGYESHGLSDIALEWMMQEVNSLDAGLRLLPSQLSQALAPDGLQDRHDETRGPVWRTRPNDKRKIPDDAELHPSVLERLRQRADYRPKALEDVVACADFYRDDEPRPEEQLQQEREALPFRKLPVDGSTRFPVYAQKWWNASGVEVDVGERYRIEASGTWIDKVTPAGADGYQSKAWLSHLTEGSRRLEERPWFSLVAAIHPRPDLEANNPDSENLLTGLIESTVHGVARIDDESSLVATPNGCEIEIIEPGFLYFFANDSSFAYGDNSGFLTVEVTRLPWLAEHQKPAPTAQSVPGSLELKLYFSPGTCSLAPHIALREAGLDFDLVRVDIRERRLADGSDLDAINPKGYVPVLELDDGVYLTEVLAIVQYIADRIPESGLAPRPYTLERYQLQEWLGFISSELHKAFVPLFKPDTPADYKRCVRENLAARLDYVAARLEGRNYLLGDQFTVADGYLFTVLGWGSAVEIDIGRWPTLRAFQERVSQRQSVRDALKAEE</sequence>
<organism evidence="4 5">
    <name type="scientific">Candidatus Accumulibacter proximus</name>
    <dbReference type="NCBI Taxonomy" id="2954385"/>
    <lineage>
        <taxon>Bacteria</taxon>
        <taxon>Pseudomonadati</taxon>
        <taxon>Pseudomonadota</taxon>
        <taxon>Betaproteobacteria</taxon>
        <taxon>Candidatus Accumulibacter</taxon>
    </lineage>
</organism>
<dbReference type="PROSITE" id="PS50405">
    <property type="entry name" value="GST_CTER"/>
    <property type="match status" value="1"/>
</dbReference>
<dbReference type="InterPro" id="IPR040079">
    <property type="entry name" value="Glutathione_S-Trfase"/>
</dbReference>
<feature type="region of interest" description="Disordered" evidence="1">
    <location>
        <begin position="289"/>
        <end position="316"/>
    </location>
</feature>
<dbReference type="InterPro" id="IPR004046">
    <property type="entry name" value="GST_C"/>
</dbReference>
<dbReference type="CDD" id="cd03057">
    <property type="entry name" value="GST_N_Beta"/>
    <property type="match status" value="1"/>
</dbReference>
<dbReference type="PANTHER" id="PTHR33840:SF1">
    <property type="entry name" value="TLE1 PHOSPHOLIPASE DOMAIN-CONTAINING PROTEIN"/>
    <property type="match status" value="1"/>
</dbReference>
<dbReference type="InterPro" id="IPR036249">
    <property type="entry name" value="Thioredoxin-like_sf"/>
</dbReference>
<dbReference type="SUPFAM" id="SSF47616">
    <property type="entry name" value="GST C-terminal domain-like"/>
    <property type="match status" value="1"/>
</dbReference>
<dbReference type="InterPro" id="IPR018712">
    <property type="entry name" value="Tle1-like_cat"/>
</dbReference>
<dbReference type="EC" id="2.5.1.18" evidence="4"/>
<dbReference type="Pfam" id="PF13409">
    <property type="entry name" value="GST_N_2"/>
    <property type="match status" value="1"/>
</dbReference>
<evidence type="ECO:0000313" key="5">
    <source>
        <dbReference type="Proteomes" id="UP000697998"/>
    </source>
</evidence>
<dbReference type="Gene3D" id="3.40.30.10">
    <property type="entry name" value="Glutaredoxin"/>
    <property type="match status" value="1"/>
</dbReference>
<dbReference type="PROSITE" id="PS50404">
    <property type="entry name" value="GST_NTER"/>
    <property type="match status" value="1"/>
</dbReference>
<dbReference type="AlphaFoldDB" id="A0A935PXK4"/>
<dbReference type="InterPro" id="IPR004045">
    <property type="entry name" value="Glutathione_S-Trfase_N"/>
</dbReference>
<feature type="compositionally biased region" description="Basic and acidic residues" evidence="1">
    <location>
        <begin position="307"/>
        <end position="316"/>
    </location>
</feature>
<dbReference type="Gene3D" id="2.60.120.430">
    <property type="entry name" value="Galactose-binding lectin"/>
    <property type="match status" value="1"/>
</dbReference>
<dbReference type="InterPro" id="IPR036282">
    <property type="entry name" value="Glutathione-S-Trfase_C_sf"/>
</dbReference>
<comment type="caution">
    <text evidence="4">The sequence shown here is derived from an EMBL/GenBank/DDBJ whole genome shotgun (WGS) entry which is preliminary data.</text>
</comment>
<proteinExistence type="predicted"/>
<dbReference type="Proteomes" id="UP000697998">
    <property type="component" value="Unassembled WGS sequence"/>
</dbReference>
<reference evidence="4 5" key="1">
    <citation type="submission" date="2020-10" db="EMBL/GenBank/DDBJ databases">
        <title>Connecting structure to function with the recovery of over 1000 high-quality activated sludge metagenome-assembled genomes encoding full-length rRNA genes using long-read sequencing.</title>
        <authorList>
            <person name="Singleton C.M."/>
            <person name="Petriglieri F."/>
            <person name="Kristensen J.M."/>
            <person name="Kirkegaard R.H."/>
            <person name="Michaelsen T.Y."/>
            <person name="Andersen M.H."/>
            <person name="Karst S.M."/>
            <person name="Dueholm M.S."/>
            <person name="Nielsen P.H."/>
            <person name="Albertsen M."/>
        </authorList>
    </citation>
    <scope>NUCLEOTIDE SEQUENCE [LARGE SCALE GENOMIC DNA]</scope>
    <source>
        <strain evidence="4">EsbW_18-Q3-R4-48_BATAC.285</strain>
    </source>
</reference>
<evidence type="ECO:0000259" key="2">
    <source>
        <dbReference type="PROSITE" id="PS50404"/>
    </source>
</evidence>
<evidence type="ECO:0000256" key="1">
    <source>
        <dbReference type="SAM" id="MobiDB-lite"/>
    </source>
</evidence>
<protein>
    <submittedName>
        <fullName evidence="4">Glutathione transferase GstA</fullName>
        <ecNumber evidence="4">2.5.1.18</ecNumber>
    </submittedName>
</protein>
<evidence type="ECO:0000259" key="3">
    <source>
        <dbReference type="PROSITE" id="PS50405"/>
    </source>
</evidence>
<dbReference type="SFLD" id="SFLDS00019">
    <property type="entry name" value="Glutathione_Transferase_(cytos"/>
    <property type="match status" value="1"/>
</dbReference>
<dbReference type="Pfam" id="PF00043">
    <property type="entry name" value="GST_C"/>
    <property type="match status" value="1"/>
</dbReference>
<feature type="domain" description="GST C-terminal" evidence="3">
    <location>
        <begin position="636"/>
        <end position="748"/>
    </location>
</feature>